<dbReference type="InterPro" id="IPR044801">
    <property type="entry name" value="Filamin"/>
</dbReference>
<protein>
    <recommendedName>
        <fullName evidence="6">Legume lectin domain-containing protein</fullName>
    </recommendedName>
</protein>
<dbReference type="InterPro" id="IPR013320">
    <property type="entry name" value="ConA-like_dom_sf"/>
</dbReference>
<feature type="repeat" description="Filamin" evidence="3">
    <location>
        <begin position="561"/>
        <end position="665"/>
    </location>
</feature>
<dbReference type="Gene3D" id="2.60.40.10">
    <property type="entry name" value="Immunoglobulins"/>
    <property type="match status" value="5"/>
</dbReference>
<dbReference type="GO" id="GO:0030036">
    <property type="term" value="P:actin cytoskeleton organization"/>
    <property type="evidence" value="ECO:0007669"/>
    <property type="project" value="InterPro"/>
</dbReference>
<dbReference type="SUPFAM" id="SSF49899">
    <property type="entry name" value="Concanavalin A-like lectins/glucanases"/>
    <property type="match status" value="1"/>
</dbReference>
<feature type="transmembrane region" description="Helical" evidence="5">
    <location>
        <begin position="782"/>
        <end position="803"/>
    </location>
</feature>
<evidence type="ECO:0000256" key="2">
    <source>
        <dbReference type="ARBA" id="ARBA00022737"/>
    </source>
</evidence>
<dbReference type="Pfam" id="PF00139">
    <property type="entry name" value="Lectin_legB"/>
    <property type="match status" value="1"/>
</dbReference>
<dbReference type="PANTHER" id="PTHR38537">
    <property type="entry name" value="JITTERBUG, ISOFORM N"/>
    <property type="match status" value="1"/>
</dbReference>
<dbReference type="AlphaFoldDB" id="A0A0L0D9A7"/>
<evidence type="ECO:0000256" key="5">
    <source>
        <dbReference type="SAM" id="Phobius"/>
    </source>
</evidence>
<sequence>MYRSSPVTAFTAAVLANNMTLTRSEGAAGDRLRMTPDTPRWSSSARWSAPMLVRGFETSLTFEMSNVAAGGGRDGLALVILNSPQTTGTYGGGIGYGDLDPTGLGGLPNSFAIEMDTFSNPELGDPSSDHISVHSAGTAPNSADEASSARLCPIITGIVPMANPSPSPYTVTVRYEPPYGWDASPDATATLTVWAEGIQPPVGICHLPRNHTLNELLDLGAGGTASLMITGATDDTADVQDVLAWSYAFLGAANANTSRASGTGLAGGSVGANLPVAVQLHDQYGYPYHRDAAALECQLTLLELGVSFPCTPGADGSYSGSYSATVAGSHNLDVTLDGVAVVGAPFAVQLAPGAVDATASTVADVAATVTAGDASSFSVTIHDQYGNVVDSDSVVITAHILPVQDPTPSFTFIYTGDGVYTCTMILRVTGSSTLSLSIGGVGVQGGAVFDVAVTPGPVDPARTKFAGAAQFNAVAGVASAFSLQLYDAFGNTVAASGTTTPVTASFTAGPAPVTAAVSPAVKGNVTVSYTATITGTYALDVTVGDGTDAASFPSSVLVVTDNVPDPSKCVAAGAGINAAHVAGAHAVFTVTPRDAYGNLVSQAKTALAVTISSGGGGATVDASSTYNSQTGSFDVAYDATVAGDYTIAVTVNSAPILHSPFDMTVVPARADPTASHVRATSSSALSSTVTGRTESFLVLVEDAFGNVLASLGNNSIAAHITGPRSYAVSCAEVHDPSIGAAVSCSYSIDKTGTYELWIMVDNEPALGSPFRISVSWAHTLELIIGLIAGVGVLAMCITGFFVVRSRSRRTGFVRL</sequence>
<dbReference type="OMA" id="WANCTIV"/>
<dbReference type="InterPro" id="IPR014756">
    <property type="entry name" value="Ig_E-set"/>
</dbReference>
<dbReference type="eggNOG" id="KOG0518">
    <property type="taxonomic scope" value="Eukaryota"/>
</dbReference>
<feature type="domain" description="Legume lectin" evidence="6">
    <location>
        <begin position="53"/>
        <end position="248"/>
    </location>
</feature>
<dbReference type="Gene3D" id="2.60.120.200">
    <property type="match status" value="1"/>
</dbReference>
<dbReference type="PROSITE" id="PS50194">
    <property type="entry name" value="FILAMIN_REPEAT"/>
    <property type="match status" value="4"/>
</dbReference>
<evidence type="ECO:0000256" key="3">
    <source>
        <dbReference type="PROSITE-ProRule" id="PRU00087"/>
    </source>
</evidence>
<dbReference type="InterPro" id="IPR017868">
    <property type="entry name" value="Filamin/ABP280_repeat-like"/>
</dbReference>
<keyword evidence="5" id="KW-1133">Transmembrane helix</keyword>
<dbReference type="GeneID" id="25560217"/>
<feature type="repeat" description="Filamin" evidence="3">
    <location>
        <begin position="455"/>
        <end position="558"/>
    </location>
</feature>
<dbReference type="STRING" id="461836.A0A0L0D9A7"/>
<dbReference type="OrthoDB" id="409136at2759"/>
<dbReference type="Pfam" id="PF00630">
    <property type="entry name" value="Filamin"/>
    <property type="match status" value="2"/>
</dbReference>
<gene>
    <name evidence="7" type="ORF">AMSG_00408</name>
</gene>
<feature type="repeat" description="Filamin" evidence="3">
    <location>
        <begin position="669"/>
        <end position="774"/>
    </location>
</feature>
<dbReference type="GO" id="GO:0030246">
    <property type="term" value="F:carbohydrate binding"/>
    <property type="evidence" value="ECO:0007669"/>
    <property type="project" value="UniProtKB-KW"/>
</dbReference>
<keyword evidence="5" id="KW-0472">Membrane</keyword>
<evidence type="ECO:0000256" key="4">
    <source>
        <dbReference type="SAM" id="MobiDB-lite"/>
    </source>
</evidence>
<dbReference type="SMART" id="SM00557">
    <property type="entry name" value="IG_FLMN"/>
    <property type="match status" value="3"/>
</dbReference>
<evidence type="ECO:0000313" key="7">
    <source>
        <dbReference type="EMBL" id="KNC48631.1"/>
    </source>
</evidence>
<accession>A0A0L0D9A7</accession>
<dbReference type="SUPFAM" id="SSF81296">
    <property type="entry name" value="E set domains"/>
    <property type="match status" value="4"/>
</dbReference>
<reference evidence="7 8" key="1">
    <citation type="submission" date="2010-05" db="EMBL/GenBank/DDBJ databases">
        <title>The Genome Sequence of Thecamonas trahens ATCC 50062.</title>
        <authorList>
            <consortium name="The Broad Institute Genome Sequencing Platform"/>
            <person name="Russ C."/>
            <person name="Cuomo C."/>
            <person name="Shea T."/>
            <person name="Young S.K."/>
            <person name="Zeng Q."/>
            <person name="Koehrsen M."/>
            <person name="Haas B."/>
            <person name="Borodovsky M."/>
            <person name="Guigo R."/>
            <person name="Alvarado L."/>
            <person name="Berlin A."/>
            <person name="Bochicchio J."/>
            <person name="Borenstein D."/>
            <person name="Chapman S."/>
            <person name="Chen Z."/>
            <person name="Freedman E."/>
            <person name="Gellesch M."/>
            <person name="Goldberg J."/>
            <person name="Griggs A."/>
            <person name="Gujja S."/>
            <person name="Heilman E."/>
            <person name="Heiman D."/>
            <person name="Hepburn T."/>
            <person name="Howarth C."/>
            <person name="Jen D."/>
            <person name="Larson L."/>
            <person name="Mehta T."/>
            <person name="Park D."/>
            <person name="Pearson M."/>
            <person name="Roberts A."/>
            <person name="Saif S."/>
            <person name="Shenoy N."/>
            <person name="Sisk P."/>
            <person name="Stolte C."/>
            <person name="Sykes S."/>
            <person name="Thomson T."/>
            <person name="Walk T."/>
            <person name="White J."/>
            <person name="Yandava C."/>
            <person name="Burger G."/>
            <person name="Gray M.W."/>
            <person name="Holland P.W.H."/>
            <person name="King N."/>
            <person name="Lang F.B.F."/>
            <person name="Roger A.J."/>
            <person name="Ruiz-Trillo I."/>
            <person name="Lander E."/>
            <person name="Nusbaum C."/>
        </authorList>
    </citation>
    <scope>NUCLEOTIDE SEQUENCE [LARGE SCALE GENOMIC DNA]</scope>
    <source>
        <strain evidence="7 8">ATCC 50062</strain>
    </source>
</reference>
<dbReference type="GO" id="GO:0051015">
    <property type="term" value="F:actin filament binding"/>
    <property type="evidence" value="ECO:0007669"/>
    <property type="project" value="InterPro"/>
</dbReference>
<keyword evidence="2" id="KW-0677">Repeat</keyword>
<dbReference type="EMBL" id="GL349434">
    <property type="protein sequence ID" value="KNC48631.1"/>
    <property type="molecule type" value="Genomic_DNA"/>
</dbReference>
<dbReference type="InterPro" id="IPR001298">
    <property type="entry name" value="Filamin/ABP280_rpt"/>
</dbReference>
<evidence type="ECO:0000256" key="1">
    <source>
        <dbReference type="ARBA" id="ARBA00022734"/>
    </source>
</evidence>
<dbReference type="InterPro" id="IPR013783">
    <property type="entry name" value="Ig-like_fold"/>
</dbReference>
<organism evidence="7 8">
    <name type="scientific">Thecamonas trahens ATCC 50062</name>
    <dbReference type="NCBI Taxonomy" id="461836"/>
    <lineage>
        <taxon>Eukaryota</taxon>
        <taxon>Apusozoa</taxon>
        <taxon>Apusomonadida</taxon>
        <taxon>Apusomonadidae</taxon>
        <taxon>Thecamonas</taxon>
    </lineage>
</organism>
<keyword evidence="1" id="KW-0430">Lectin</keyword>
<name>A0A0L0D9A7_THETB</name>
<proteinExistence type="predicted"/>
<evidence type="ECO:0000313" key="8">
    <source>
        <dbReference type="Proteomes" id="UP000054408"/>
    </source>
</evidence>
<evidence type="ECO:0000259" key="6">
    <source>
        <dbReference type="Pfam" id="PF00139"/>
    </source>
</evidence>
<keyword evidence="5" id="KW-0812">Transmembrane</keyword>
<keyword evidence="8" id="KW-1185">Reference proteome</keyword>
<dbReference type="PANTHER" id="PTHR38537:SF8">
    <property type="entry name" value="FILAMIN-A"/>
    <property type="match status" value="1"/>
</dbReference>
<dbReference type="InterPro" id="IPR001220">
    <property type="entry name" value="Legume_lectin_dom"/>
</dbReference>
<dbReference type="Proteomes" id="UP000054408">
    <property type="component" value="Unassembled WGS sequence"/>
</dbReference>
<feature type="region of interest" description="Disordered" evidence="4">
    <location>
        <begin position="120"/>
        <end position="144"/>
    </location>
</feature>
<feature type="repeat" description="Filamin" evidence="3">
    <location>
        <begin position="250"/>
        <end position="350"/>
    </location>
</feature>
<dbReference type="RefSeq" id="XP_013762687.1">
    <property type="nucleotide sequence ID" value="XM_013907233.1"/>
</dbReference>